<evidence type="ECO:0000313" key="5">
    <source>
        <dbReference type="EMBL" id="OXA53464.1"/>
    </source>
</evidence>
<protein>
    <submittedName>
        <fullName evidence="5">Cell division cycle and apoptosis regulator protein 1</fullName>
    </submittedName>
</protein>
<feature type="region of interest" description="Disordered" evidence="3">
    <location>
        <begin position="204"/>
        <end position="284"/>
    </location>
</feature>
<proteinExistence type="predicted"/>
<evidence type="ECO:0000259" key="4">
    <source>
        <dbReference type="Pfam" id="PF14444"/>
    </source>
</evidence>
<dbReference type="AlphaFoldDB" id="A0A226E8T0"/>
<feature type="domain" description="S1-like RNA binding" evidence="4">
    <location>
        <begin position="34"/>
        <end position="91"/>
    </location>
</feature>
<gene>
    <name evidence="5" type="ORF">Fcan01_10677</name>
</gene>
<dbReference type="Pfam" id="PF14444">
    <property type="entry name" value="S1-like"/>
    <property type="match status" value="1"/>
</dbReference>
<keyword evidence="6" id="KW-1185">Reference proteome</keyword>
<keyword evidence="2" id="KW-0963">Cytoplasm</keyword>
<dbReference type="InterPro" id="IPR025223">
    <property type="entry name" value="S1-like_RNA-bd_dom"/>
</dbReference>
<organism evidence="5 6">
    <name type="scientific">Folsomia candida</name>
    <name type="common">Springtail</name>
    <dbReference type="NCBI Taxonomy" id="158441"/>
    <lineage>
        <taxon>Eukaryota</taxon>
        <taxon>Metazoa</taxon>
        <taxon>Ecdysozoa</taxon>
        <taxon>Arthropoda</taxon>
        <taxon>Hexapoda</taxon>
        <taxon>Collembola</taxon>
        <taxon>Entomobryomorpha</taxon>
        <taxon>Isotomoidea</taxon>
        <taxon>Isotomidae</taxon>
        <taxon>Proisotominae</taxon>
        <taxon>Folsomia</taxon>
    </lineage>
</organism>
<name>A0A226E8T0_FOLCA</name>
<dbReference type="EMBL" id="LNIX01000005">
    <property type="protein sequence ID" value="OXA53464.1"/>
    <property type="molecule type" value="Genomic_DNA"/>
</dbReference>
<feature type="compositionally biased region" description="Polar residues" evidence="3">
    <location>
        <begin position="204"/>
        <end position="218"/>
    </location>
</feature>
<evidence type="ECO:0000256" key="2">
    <source>
        <dbReference type="ARBA" id="ARBA00022490"/>
    </source>
</evidence>
<accession>A0A226E8T0</accession>
<dbReference type="GO" id="GO:0051301">
    <property type="term" value="P:cell division"/>
    <property type="evidence" value="ECO:0007669"/>
    <property type="project" value="UniProtKB-KW"/>
</dbReference>
<evidence type="ECO:0000256" key="3">
    <source>
        <dbReference type="SAM" id="MobiDB-lite"/>
    </source>
</evidence>
<comment type="subcellular location">
    <subcellularLocation>
        <location evidence="1">Cytoplasm</location>
    </subcellularLocation>
</comment>
<evidence type="ECO:0000256" key="1">
    <source>
        <dbReference type="ARBA" id="ARBA00004496"/>
    </source>
</evidence>
<feature type="compositionally biased region" description="Basic residues" evidence="3">
    <location>
        <begin position="262"/>
        <end position="275"/>
    </location>
</feature>
<evidence type="ECO:0000313" key="6">
    <source>
        <dbReference type="Proteomes" id="UP000198287"/>
    </source>
</evidence>
<dbReference type="GO" id="GO:0005737">
    <property type="term" value="C:cytoplasm"/>
    <property type="evidence" value="ECO:0007669"/>
    <property type="project" value="UniProtKB-SubCell"/>
</dbReference>
<reference evidence="5 6" key="1">
    <citation type="submission" date="2015-12" db="EMBL/GenBank/DDBJ databases">
        <title>The genome of Folsomia candida.</title>
        <authorList>
            <person name="Faddeeva A."/>
            <person name="Derks M.F."/>
            <person name="Anvar Y."/>
            <person name="Smit S."/>
            <person name="Van Straalen N."/>
            <person name="Roelofs D."/>
        </authorList>
    </citation>
    <scope>NUCLEOTIDE SEQUENCE [LARGE SCALE GENOMIC DNA]</scope>
    <source>
        <strain evidence="5 6">VU population</strain>
        <tissue evidence="5">Whole body</tissue>
    </source>
</reference>
<sequence>MDTFSYPDMYPMFRQVRGKSLFPPQRKRNGQNEIVSGVVTHLHKNQFGMVGGEIFFHTSAVVGPSPVNIGDDVVVEVERVEAGMPFNLNAVQVQIIDRSIIPLEPWRIRHGTPPWEIRQQQGQRQRQRQDGRVLRLNVDQDEPDYLNGQRYYSSARSVQVPYLDDPIEAIENFGWQSASPSPQLGQFSDYPTFFSNPLHTGSRLGASSTMTSGQARSLGTGGNPSSGQRRSISARIDRNSARPISNAGSVDMQGHQEDKMSKNQKRKRNKRRNKMLRALQGNNA</sequence>
<comment type="caution">
    <text evidence="5">The sequence shown here is derived from an EMBL/GenBank/DDBJ whole genome shotgun (WGS) entry which is preliminary data.</text>
</comment>
<dbReference type="Proteomes" id="UP000198287">
    <property type="component" value="Unassembled WGS sequence"/>
</dbReference>
<keyword evidence="5" id="KW-0132">Cell division</keyword>
<keyword evidence="5" id="KW-0131">Cell cycle</keyword>